<accession>A0AAU7ATD7</accession>
<keyword evidence="3 7" id="KW-0812">Transmembrane</keyword>
<dbReference type="PANTHER" id="PTHR36115">
    <property type="entry name" value="PROLINE-RICH ANTIGEN HOMOLOG-RELATED"/>
    <property type="match status" value="1"/>
</dbReference>
<dbReference type="EMBL" id="CP114014">
    <property type="protein sequence ID" value="XAY04965.1"/>
    <property type="molecule type" value="Genomic_DNA"/>
</dbReference>
<feature type="region of interest" description="Disordered" evidence="6">
    <location>
        <begin position="150"/>
        <end position="266"/>
    </location>
</feature>
<feature type="transmembrane region" description="Helical" evidence="7">
    <location>
        <begin position="44"/>
        <end position="63"/>
    </location>
</feature>
<proteinExistence type="predicted"/>
<keyword evidence="2" id="KW-1003">Cell membrane</keyword>
<evidence type="ECO:0000256" key="4">
    <source>
        <dbReference type="ARBA" id="ARBA00022989"/>
    </source>
</evidence>
<dbReference type="KEGG" id="parq:DSM112329_01803"/>
<evidence type="ECO:0000256" key="2">
    <source>
        <dbReference type="ARBA" id="ARBA00022475"/>
    </source>
</evidence>
<dbReference type="RefSeq" id="WP_354701487.1">
    <property type="nucleotide sequence ID" value="NZ_CP114014.1"/>
</dbReference>
<feature type="compositionally biased region" description="Pro residues" evidence="6">
    <location>
        <begin position="174"/>
        <end position="199"/>
    </location>
</feature>
<evidence type="ECO:0000259" key="8">
    <source>
        <dbReference type="Pfam" id="PF06271"/>
    </source>
</evidence>
<evidence type="ECO:0000313" key="9">
    <source>
        <dbReference type="EMBL" id="XAY04965.1"/>
    </source>
</evidence>
<feature type="compositionally biased region" description="Low complexity" evidence="6">
    <location>
        <begin position="200"/>
        <end position="211"/>
    </location>
</feature>
<organism evidence="9">
    <name type="scientific">Paraconexibacter sp. AEG42_29</name>
    <dbReference type="NCBI Taxonomy" id="2997339"/>
    <lineage>
        <taxon>Bacteria</taxon>
        <taxon>Bacillati</taxon>
        <taxon>Actinomycetota</taxon>
        <taxon>Thermoleophilia</taxon>
        <taxon>Solirubrobacterales</taxon>
        <taxon>Paraconexibacteraceae</taxon>
        <taxon>Paraconexibacter</taxon>
    </lineage>
</organism>
<reference evidence="9" key="1">
    <citation type="submission" date="2022-12" db="EMBL/GenBank/DDBJ databases">
        <title>Paraconexibacter alkalitolerans sp. nov. and Baekduia alba sp. nov., isolated from soil and emended description of the genera Paraconexibacter (Chun et al., 2020) and Baekduia (An et al., 2020).</title>
        <authorList>
            <person name="Vieira S."/>
            <person name="Huber K.J."/>
            <person name="Geppert A."/>
            <person name="Wolf J."/>
            <person name="Neumann-Schaal M."/>
            <person name="Muesken M."/>
            <person name="Overmann J."/>
        </authorList>
    </citation>
    <scope>NUCLEOTIDE SEQUENCE</scope>
    <source>
        <strain evidence="9">AEG42_29</strain>
    </source>
</reference>
<feature type="domain" description="RDD" evidence="8">
    <location>
        <begin position="5"/>
        <end position="134"/>
    </location>
</feature>
<dbReference type="Pfam" id="PF06271">
    <property type="entry name" value="RDD"/>
    <property type="match status" value="1"/>
</dbReference>
<feature type="transmembrane region" description="Helical" evidence="7">
    <location>
        <begin position="12"/>
        <end position="32"/>
    </location>
</feature>
<gene>
    <name evidence="9" type="ORF">DSM112329_01803</name>
</gene>
<keyword evidence="4 7" id="KW-1133">Transmembrane helix</keyword>
<name>A0AAU7ATD7_9ACTN</name>
<dbReference type="PRINTS" id="PR01217">
    <property type="entry name" value="PRICHEXTENSN"/>
</dbReference>
<evidence type="ECO:0000256" key="3">
    <source>
        <dbReference type="ARBA" id="ARBA00022692"/>
    </source>
</evidence>
<dbReference type="AlphaFoldDB" id="A0AAU7ATD7"/>
<dbReference type="GO" id="GO:0005886">
    <property type="term" value="C:plasma membrane"/>
    <property type="evidence" value="ECO:0007669"/>
    <property type="project" value="UniProtKB-SubCell"/>
</dbReference>
<dbReference type="InterPro" id="IPR051791">
    <property type="entry name" value="Pra-immunoreactive"/>
</dbReference>
<keyword evidence="5 7" id="KW-0472">Membrane</keyword>
<evidence type="ECO:0000256" key="6">
    <source>
        <dbReference type="SAM" id="MobiDB-lite"/>
    </source>
</evidence>
<dbReference type="PANTHER" id="PTHR36115:SF6">
    <property type="entry name" value="PROLINE-RICH ANTIGEN HOMOLOG"/>
    <property type="match status" value="1"/>
</dbReference>
<comment type="subcellular location">
    <subcellularLocation>
        <location evidence="1">Cell membrane</location>
        <topology evidence="1">Multi-pass membrane protein</topology>
    </subcellularLocation>
</comment>
<evidence type="ECO:0000256" key="7">
    <source>
        <dbReference type="SAM" id="Phobius"/>
    </source>
</evidence>
<protein>
    <recommendedName>
        <fullName evidence="8">RDD domain-containing protein</fullName>
    </recommendedName>
</protein>
<evidence type="ECO:0000256" key="1">
    <source>
        <dbReference type="ARBA" id="ARBA00004651"/>
    </source>
</evidence>
<evidence type="ECO:0000256" key="5">
    <source>
        <dbReference type="ARBA" id="ARBA00023136"/>
    </source>
</evidence>
<sequence length="266" mass="27505">MNEKAGWWPRAGAMLIDALILTAIALAVGITMSGAGASTDDATIAIYVVVFLASVTYSPLLMARKGDANGQTVGKQALGIRVVHSEGGEMTVPRGLLRDGLGKSVLGIIPFYTFVDVLVPLFDAEKQALHDKLGKTFVVPAATLPHSLGAATGDAPPAHPAWSAPPTYPRSGAPLPPAPNNVPPPPPPPSRSPSPPPPSFDKSPGPSLDKSPSPPPSFQKPSPPPSPAGPPDLGGFAPPSAPPPARPREDEDEDTRGPFGPWYDDD</sequence>
<dbReference type="InterPro" id="IPR010432">
    <property type="entry name" value="RDD"/>
</dbReference>
<feature type="compositionally biased region" description="Pro residues" evidence="6">
    <location>
        <begin position="212"/>
        <end position="230"/>
    </location>
</feature>